<name>A0ACC0IGN4_9ERIC</name>
<sequence length="50" mass="5747">MANSPSLKQKRENSKVDLFPVPPLEGVAEREEKKRNIKQSFQPVNPHSFI</sequence>
<dbReference type="Proteomes" id="UP001060215">
    <property type="component" value="Chromosome 6"/>
</dbReference>
<reference evidence="1 2" key="1">
    <citation type="journal article" date="2022" name="Plant J.">
        <title>Chromosome-level genome of Camellia lanceoleosa provides a valuable resource for understanding genome evolution and self-incompatibility.</title>
        <authorList>
            <person name="Gong W."/>
            <person name="Xiao S."/>
            <person name="Wang L."/>
            <person name="Liao Z."/>
            <person name="Chang Y."/>
            <person name="Mo W."/>
            <person name="Hu G."/>
            <person name="Li W."/>
            <person name="Zhao G."/>
            <person name="Zhu H."/>
            <person name="Hu X."/>
            <person name="Ji K."/>
            <person name="Xiang X."/>
            <person name="Song Q."/>
            <person name="Yuan D."/>
            <person name="Jin S."/>
            <person name="Zhang L."/>
        </authorList>
    </citation>
    <scope>NUCLEOTIDE SEQUENCE [LARGE SCALE GENOMIC DNA]</scope>
    <source>
        <strain evidence="1">SQ_2022a</strain>
    </source>
</reference>
<evidence type="ECO:0000313" key="1">
    <source>
        <dbReference type="EMBL" id="KAI8024030.1"/>
    </source>
</evidence>
<dbReference type="EMBL" id="CM045763">
    <property type="protein sequence ID" value="KAI8024030.1"/>
    <property type="molecule type" value="Genomic_DNA"/>
</dbReference>
<comment type="caution">
    <text evidence="1">The sequence shown here is derived from an EMBL/GenBank/DDBJ whole genome shotgun (WGS) entry which is preliminary data.</text>
</comment>
<keyword evidence="2" id="KW-1185">Reference proteome</keyword>
<evidence type="ECO:0000313" key="2">
    <source>
        <dbReference type="Proteomes" id="UP001060215"/>
    </source>
</evidence>
<proteinExistence type="predicted"/>
<protein>
    <submittedName>
        <fullName evidence="1">Uncharacterized protein</fullName>
    </submittedName>
</protein>
<gene>
    <name evidence="1" type="ORF">LOK49_LG03G03014</name>
</gene>
<accession>A0ACC0IGN4</accession>
<organism evidence="1 2">
    <name type="scientific">Camellia lanceoleosa</name>
    <dbReference type="NCBI Taxonomy" id="1840588"/>
    <lineage>
        <taxon>Eukaryota</taxon>
        <taxon>Viridiplantae</taxon>
        <taxon>Streptophyta</taxon>
        <taxon>Embryophyta</taxon>
        <taxon>Tracheophyta</taxon>
        <taxon>Spermatophyta</taxon>
        <taxon>Magnoliopsida</taxon>
        <taxon>eudicotyledons</taxon>
        <taxon>Gunneridae</taxon>
        <taxon>Pentapetalae</taxon>
        <taxon>asterids</taxon>
        <taxon>Ericales</taxon>
        <taxon>Theaceae</taxon>
        <taxon>Camellia</taxon>
    </lineage>
</organism>